<protein>
    <submittedName>
        <fullName evidence="2">Uncharacterized protein</fullName>
    </submittedName>
</protein>
<accession>A0A6H0D9V0</accession>
<feature type="transmembrane region" description="Helical" evidence="1">
    <location>
        <begin position="37"/>
        <end position="57"/>
    </location>
</feature>
<evidence type="ECO:0000313" key="3">
    <source>
        <dbReference type="Proteomes" id="UP000502959"/>
    </source>
</evidence>
<keyword evidence="1" id="KW-0472">Membrane</keyword>
<sequence>MDFLEKLVFIWSIVWGTIFLVNLCSPSKSPTEKLCNSIMRVVNAVFVLTVVVWVYWIR</sequence>
<reference evidence="2 3" key="1">
    <citation type="submission" date="2020-03" db="EMBL/GenBank/DDBJ databases">
        <title>Complete genome sequence of Pantoea agglomerans bacteriophage vB_PagM_SSEM1.</title>
        <authorList>
            <person name="Truncaite L."/>
            <person name="Alijosius L."/>
            <person name="Petrauskaite E."/>
            <person name="Simoliunas E."/>
        </authorList>
    </citation>
    <scope>NUCLEOTIDE SEQUENCE [LARGE SCALE GENOMIC DNA]</scope>
</reference>
<dbReference type="EMBL" id="MT230534">
    <property type="protein sequence ID" value="QIS79371.1"/>
    <property type="molecule type" value="Genomic_DNA"/>
</dbReference>
<proteinExistence type="predicted"/>
<name>A0A6H0D9V0_9CAUD</name>
<evidence type="ECO:0000313" key="2">
    <source>
        <dbReference type="EMBL" id="QIS79371.1"/>
    </source>
</evidence>
<feature type="transmembrane region" description="Helical" evidence="1">
    <location>
        <begin position="6"/>
        <end position="25"/>
    </location>
</feature>
<keyword evidence="1" id="KW-0812">Transmembrane</keyword>
<evidence type="ECO:0000256" key="1">
    <source>
        <dbReference type="SAM" id="Phobius"/>
    </source>
</evidence>
<organism evidence="2 3">
    <name type="scientific">Pantoea phage vB_PagM_SSEM1</name>
    <dbReference type="NCBI Taxonomy" id="2721760"/>
    <lineage>
        <taxon>Viruses</taxon>
        <taxon>Duplodnaviria</taxon>
        <taxon>Heunggongvirae</taxon>
        <taxon>Uroviricota</taxon>
        <taxon>Caudoviricetes</taxon>
        <taxon>Chaseviridae</taxon>
        <taxon>Cleopatravirinae</taxon>
        <taxon>Loessnervirus</taxon>
        <taxon>Loessnervirus SSEM1</taxon>
    </lineage>
</organism>
<keyword evidence="1" id="KW-1133">Transmembrane helix</keyword>
<keyword evidence="3" id="KW-1185">Reference proteome</keyword>
<dbReference type="Proteomes" id="UP000502959">
    <property type="component" value="Segment"/>
</dbReference>
<gene>
    <name evidence="2" type="ORF">SSEM1_gp96</name>
</gene>